<dbReference type="AlphaFoldDB" id="A0A9D1MQZ0"/>
<dbReference type="SUPFAM" id="SSF47413">
    <property type="entry name" value="lambda repressor-like DNA-binding domains"/>
    <property type="match status" value="1"/>
</dbReference>
<dbReference type="InterPro" id="IPR001387">
    <property type="entry name" value="Cro/C1-type_HTH"/>
</dbReference>
<feature type="domain" description="Cytoskeleton protein RodZ-like C-terminal" evidence="2">
    <location>
        <begin position="189"/>
        <end position="234"/>
    </location>
</feature>
<dbReference type="InterPro" id="IPR010982">
    <property type="entry name" value="Lambda_DNA-bd_dom_sf"/>
</dbReference>
<evidence type="ECO:0000313" key="3">
    <source>
        <dbReference type="EMBL" id="HIU64529.1"/>
    </source>
</evidence>
<comment type="caution">
    <text evidence="3">The sequence shown here is derived from an EMBL/GenBank/DDBJ whole genome shotgun (WGS) entry which is preliminary data.</text>
</comment>
<dbReference type="InterPro" id="IPR025194">
    <property type="entry name" value="RodZ-like_C"/>
</dbReference>
<dbReference type="CDD" id="cd00093">
    <property type="entry name" value="HTH_XRE"/>
    <property type="match status" value="1"/>
</dbReference>
<protein>
    <submittedName>
        <fullName evidence="3">Helix-turn-helix domain-containing protein</fullName>
    </submittedName>
</protein>
<organism evidence="3 4">
    <name type="scientific">Candidatus Avacidaminococcus intestinavium</name>
    <dbReference type="NCBI Taxonomy" id="2840684"/>
    <lineage>
        <taxon>Bacteria</taxon>
        <taxon>Bacillati</taxon>
        <taxon>Bacillota</taxon>
        <taxon>Negativicutes</taxon>
        <taxon>Acidaminococcales</taxon>
        <taxon>Acidaminococcaceae</taxon>
        <taxon>Acidaminococcaceae incertae sedis</taxon>
        <taxon>Candidatus Avacidaminococcus</taxon>
    </lineage>
</organism>
<dbReference type="Gene3D" id="1.10.260.40">
    <property type="entry name" value="lambda repressor-like DNA-binding domains"/>
    <property type="match status" value="1"/>
</dbReference>
<feature type="transmembrane region" description="Helical" evidence="1">
    <location>
        <begin position="115"/>
        <end position="136"/>
    </location>
</feature>
<reference evidence="3" key="1">
    <citation type="submission" date="2020-10" db="EMBL/GenBank/DDBJ databases">
        <authorList>
            <person name="Gilroy R."/>
        </authorList>
    </citation>
    <scope>NUCLEOTIDE SEQUENCE</scope>
    <source>
        <strain evidence="3">CHK160-1198</strain>
    </source>
</reference>
<feature type="non-terminal residue" evidence="3">
    <location>
        <position position="234"/>
    </location>
</feature>
<proteinExistence type="predicted"/>
<evidence type="ECO:0000259" key="2">
    <source>
        <dbReference type="Pfam" id="PF13464"/>
    </source>
</evidence>
<accession>A0A9D1MQZ0</accession>
<keyword evidence="1" id="KW-0472">Membrane</keyword>
<dbReference type="InterPro" id="IPR050400">
    <property type="entry name" value="Bact_Cytoskel_RodZ"/>
</dbReference>
<keyword evidence="1" id="KW-1133">Transmembrane helix</keyword>
<dbReference type="Proteomes" id="UP000824099">
    <property type="component" value="Unassembled WGS sequence"/>
</dbReference>
<dbReference type="Pfam" id="PF13464">
    <property type="entry name" value="RodZ_C"/>
    <property type="match status" value="1"/>
</dbReference>
<gene>
    <name evidence="3" type="ORF">IAB06_05810</name>
</gene>
<dbReference type="GO" id="GO:0003677">
    <property type="term" value="F:DNA binding"/>
    <property type="evidence" value="ECO:0007669"/>
    <property type="project" value="InterPro"/>
</dbReference>
<evidence type="ECO:0000256" key="1">
    <source>
        <dbReference type="SAM" id="Phobius"/>
    </source>
</evidence>
<dbReference type="EMBL" id="DVNI01000095">
    <property type="protein sequence ID" value="HIU64529.1"/>
    <property type="molecule type" value="Genomic_DNA"/>
</dbReference>
<dbReference type="PANTHER" id="PTHR34475:SF1">
    <property type="entry name" value="CYTOSKELETON PROTEIN RODZ"/>
    <property type="match status" value="1"/>
</dbReference>
<keyword evidence="1" id="KW-0812">Transmembrane</keyword>
<name>A0A9D1MQZ0_9FIRM</name>
<sequence length="234" mass="25797">MSSIGEILKNAREAKGISIQQVADATSIRVLYLEAIEAEQFTVVPGEVYLKGFIRNYGNFLGMDGAALVELYKEQVKAQEPEQIAQEVEDAVSVNTLRNKRREKKRELKIETMPIIKIVLALVVIGSIIYFAFSFFKGSGKTALEHTSSQQTVQEVPLAKIQEVTPIKVTQTSDGTYLVQGADTISIALEATGDCWTEVHADGQEVYVGMVSKGQMKKWSAKQNLEVLLGNVRA</sequence>
<evidence type="ECO:0000313" key="4">
    <source>
        <dbReference type="Proteomes" id="UP000824099"/>
    </source>
</evidence>
<dbReference type="PANTHER" id="PTHR34475">
    <property type="match status" value="1"/>
</dbReference>
<dbReference type="Pfam" id="PF13413">
    <property type="entry name" value="HTH_25"/>
    <property type="match status" value="1"/>
</dbReference>
<reference evidence="3" key="2">
    <citation type="journal article" date="2021" name="PeerJ">
        <title>Extensive microbial diversity within the chicken gut microbiome revealed by metagenomics and culture.</title>
        <authorList>
            <person name="Gilroy R."/>
            <person name="Ravi A."/>
            <person name="Getino M."/>
            <person name="Pursley I."/>
            <person name="Horton D.L."/>
            <person name="Alikhan N.F."/>
            <person name="Baker D."/>
            <person name="Gharbi K."/>
            <person name="Hall N."/>
            <person name="Watson M."/>
            <person name="Adriaenssens E.M."/>
            <person name="Foster-Nyarko E."/>
            <person name="Jarju S."/>
            <person name="Secka A."/>
            <person name="Antonio M."/>
            <person name="Oren A."/>
            <person name="Chaudhuri R.R."/>
            <person name="La Ragione R."/>
            <person name="Hildebrand F."/>
            <person name="Pallen M.J."/>
        </authorList>
    </citation>
    <scope>NUCLEOTIDE SEQUENCE</scope>
    <source>
        <strain evidence="3">CHK160-1198</strain>
    </source>
</reference>